<evidence type="ECO:0000313" key="1">
    <source>
        <dbReference type="EMBL" id="QJA52549.1"/>
    </source>
</evidence>
<reference evidence="1" key="1">
    <citation type="submission" date="2020-03" db="EMBL/GenBank/DDBJ databases">
        <title>The deep terrestrial virosphere.</title>
        <authorList>
            <person name="Holmfeldt K."/>
            <person name="Nilsson E."/>
            <person name="Simone D."/>
            <person name="Lopez-Fernandez M."/>
            <person name="Wu X."/>
            <person name="de Brujin I."/>
            <person name="Lundin D."/>
            <person name="Andersson A."/>
            <person name="Bertilsson S."/>
            <person name="Dopson M."/>
        </authorList>
    </citation>
    <scope>NUCLEOTIDE SEQUENCE</scope>
    <source>
        <strain evidence="1">TM448A02797</strain>
        <strain evidence="2">TM448B03261</strain>
    </source>
</reference>
<name>A0A6H1ZYJ5_9ZZZZ</name>
<accession>A0A6H1ZYJ5</accession>
<evidence type="ECO:0000313" key="2">
    <source>
        <dbReference type="EMBL" id="QJI02473.1"/>
    </source>
</evidence>
<organism evidence="1">
    <name type="scientific">viral metagenome</name>
    <dbReference type="NCBI Taxonomy" id="1070528"/>
    <lineage>
        <taxon>unclassified sequences</taxon>
        <taxon>metagenomes</taxon>
        <taxon>organismal metagenomes</taxon>
    </lineage>
</organism>
<dbReference type="AlphaFoldDB" id="A0A6H1ZYJ5"/>
<dbReference type="EMBL" id="MT144348">
    <property type="protein sequence ID" value="QJA52549.1"/>
    <property type="molecule type" value="Genomic_DNA"/>
</dbReference>
<dbReference type="EMBL" id="MT145004">
    <property type="protein sequence ID" value="QJI02473.1"/>
    <property type="molecule type" value="Genomic_DNA"/>
</dbReference>
<proteinExistence type="predicted"/>
<sequence length="73" mass="8489">MIELEEEIELDFGEIKSIELEEKLVYCFECLKKFPKKLLSRQTEWNYKGFPTSTAVFVCSGCLEKYGLTKGKV</sequence>
<gene>
    <name evidence="1" type="ORF">TM448A02797_0016</name>
    <name evidence="2" type="ORF">TM448B03261_0012</name>
</gene>
<protein>
    <submittedName>
        <fullName evidence="1">Uncharacterized protein</fullName>
    </submittedName>
</protein>